<dbReference type="EnsemblPlants" id="TuG1812G0500005334.01.T01">
    <property type="protein sequence ID" value="TuG1812G0500005334.01.T01"/>
    <property type="gene ID" value="TuG1812G0500005334.01"/>
</dbReference>
<name>A0A8R7UQD3_TRIUA</name>
<sequence>MWIISWMIFLCPPPNIGSCSSLLILSRCVLRCGVLHEICGGVRVVEFGSLRGMQIEGQLFPVFSLFLLGAGVLWFRRALLVA</sequence>
<reference evidence="3" key="3">
    <citation type="submission" date="2022-06" db="UniProtKB">
        <authorList>
            <consortium name="EnsemblPlants"/>
        </authorList>
    </citation>
    <scope>IDENTIFICATION</scope>
</reference>
<feature type="transmembrane region" description="Helical" evidence="1">
    <location>
        <begin position="59"/>
        <end position="76"/>
    </location>
</feature>
<proteinExistence type="predicted"/>
<reference evidence="3" key="2">
    <citation type="submission" date="2018-03" db="EMBL/GenBank/DDBJ databases">
        <title>The Triticum urartu genome reveals the dynamic nature of wheat genome evolution.</title>
        <authorList>
            <person name="Ling H."/>
            <person name="Ma B."/>
            <person name="Shi X."/>
            <person name="Liu H."/>
            <person name="Dong L."/>
            <person name="Sun H."/>
            <person name="Cao Y."/>
            <person name="Gao Q."/>
            <person name="Zheng S."/>
            <person name="Li Y."/>
            <person name="Yu Y."/>
            <person name="Du H."/>
            <person name="Qi M."/>
            <person name="Li Y."/>
            <person name="Yu H."/>
            <person name="Cui Y."/>
            <person name="Wang N."/>
            <person name="Chen C."/>
            <person name="Wu H."/>
            <person name="Zhao Y."/>
            <person name="Zhang J."/>
            <person name="Li Y."/>
            <person name="Zhou W."/>
            <person name="Zhang B."/>
            <person name="Hu W."/>
            <person name="Eijk M."/>
            <person name="Tang J."/>
            <person name="Witsenboer H."/>
            <person name="Zhao S."/>
            <person name="Li Z."/>
            <person name="Zhang A."/>
            <person name="Wang D."/>
            <person name="Liang C."/>
        </authorList>
    </citation>
    <scope>NUCLEOTIDE SEQUENCE [LARGE SCALE GENOMIC DNA]</scope>
    <source>
        <strain evidence="3">cv. G1812</strain>
    </source>
</reference>
<dbReference type="Gramene" id="TuG1812G0500005334.01.T01">
    <property type="protein sequence ID" value="TuG1812G0500005334.01.T01"/>
    <property type="gene ID" value="TuG1812G0500005334.01"/>
</dbReference>
<keyword evidence="2" id="KW-0732">Signal</keyword>
<organism evidence="3 4">
    <name type="scientific">Triticum urartu</name>
    <name type="common">Red wild einkorn</name>
    <name type="synonym">Crithodium urartu</name>
    <dbReference type="NCBI Taxonomy" id="4572"/>
    <lineage>
        <taxon>Eukaryota</taxon>
        <taxon>Viridiplantae</taxon>
        <taxon>Streptophyta</taxon>
        <taxon>Embryophyta</taxon>
        <taxon>Tracheophyta</taxon>
        <taxon>Spermatophyta</taxon>
        <taxon>Magnoliopsida</taxon>
        <taxon>Liliopsida</taxon>
        <taxon>Poales</taxon>
        <taxon>Poaceae</taxon>
        <taxon>BOP clade</taxon>
        <taxon>Pooideae</taxon>
        <taxon>Triticodae</taxon>
        <taxon>Triticeae</taxon>
        <taxon>Triticinae</taxon>
        <taxon>Triticum</taxon>
    </lineage>
</organism>
<dbReference type="AlphaFoldDB" id="A0A8R7UQD3"/>
<feature type="signal peptide" evidence="2">
    <location>
        <begin position="1"/>
        <end position="18"/>
    </location>
</feature>
<keyword evidence="4" id="KW-1185">Reference proteome</keyword>
<evidence type="ECO:0008006" key="5">
    <source>
        <dbReference type="Google" id="ProtNLM"/>
    </source>
</evidence>
<reference evidence="4" key="1">
    <citation type="journal article" date="2013" name="Nature">
        <title>Draft genome of the wheat A-genome progenitor Triticum urartu.</title>
        <authorList>
            <person name="Ling H.Q."/>
            <person name="Zhao S."/>
            <person name="Liu D."/>
            <person name="Wang J."/>
            <person name="Sun H."/>
            <person name="Zhang C."/>
            <person name="Fan H."/>
            <person name="Li D."/>
            <person name="Dong L."/>
            <person name="Tao Y."/>
            <person name="Gao C."/>
            <person name="Wu H."/>
            <person name="Li Y."/>
            <person name="Cui Y."/>
            <person name="Guo X."/>
            <person name="Zheng S."/>
            <person name="Wang B."/>
            <person name="Yu K."/>
            <person name="Liang Q."/>
            <person name="Yang W."/>
            <person name="Lou X."/>
            <person name="Chen J."/>
            <person name="Feng M."/>
            <person name="Jian J."/>
            <person name="Zhang X."/>
            <person name="Luo G."/>
            <person name="Jiang Y."/>
            <person name="Liu J."/>
            <person name="Wang Z."/>
            <person name="Sha Y."/>
            <person name="Zhang B."/>
            <person name="Wu H."/>
            <person name="Tang D."/>
            <person name="Shen Q."/>
            <person name="Xue P."/>
            <person name="Zou S."/>
            <person name="Wang X."/>
            <person name="Liu X."/>
            <person name="Wang F."/>
            <person name="Yang Y."/>
            <person name="An X."/>
            <person name="Dong Z."/>
            <person name="Zhang K."/>
            <person name="Zhang X."/>
            <person name="Luo M.C."/>
            <person name="Dvorak J."/>
            <person name="Tong Y."/>
            <person name="Wang J."/>
            <person name="Yang H."/>
            <person name="Li Z."/>
            <person name="Wang D."/>
            <person name="Zhang A."/>
            <person name="Wang J."/>
        </authorList>
    </citation>
    <scope>NUCLEOTIDE SEQUENCE</scope>
    <source>
        <strain evidence="4">cv. G1812</strain>
    </source>
</reference>
<accession>A0A8R7UQD3</accession>
<evidence type="ECO:0000313" key="4">
    <source>
        <dbReference type="Proteomes" id="UP000015106"/>
    </source>
</evidence>
<keyword evidence="1" id="KW-1133">Transmembrane helix</keyword>
<evidence type="ECO:0000256" key="2">
    <source>
        <dbReference type="SAM" id="SignalP"/>
    </source>
</evidence>
<evidence type="ECO:0000313" key="3">
    <source>
        <dbReference type="EnsemblPlants" id="TuG1812G0500005334.01.T01"/>
    </source>
</evidence>
<keyword evidence="1" id="KW-0472">Membrane</keyword>
<dbReference type="Proteomes" id="UP000015106">
    <property type="component" value="Chromosome 5"/>
</dbReference>
<keyword evidence="1" id="KW-0812">Transmembrane</keyword>
<evidence type="ECO:0000256" key="1">
    <source>
        <dbReference type="SAM" id="Phobius"/>
    </source>
</evidence>
<feature type="chain" id="PRO_5035800379" description="Secreted protein" evidence="2">
    <location>
        <begin position="19"/>
        <end position="82"/>
    </location>
</feature>
<protein>
    <recommendedName>
        <fullName evidence="5">Secreted protein</fullName>
    </recommendedName>
</protein>